<proteinExistence type="predicted"/>
<sequence length="77" mass="8799">MTATKVDGHPSLNGNTVQLIMVDEKKRRLWSLYWLSRLLGHRLLFSSRIDASCRSHNILLFIITSSTSPFGLNQRSL</sequence>
<protein>
    <submittedName>
        <fullName evidence="1 3">Uncharacterized protein</fullName>
    </submittedName>
</protein>
<dbReference type="EMBL" id="UYWY01020876">
    <property type="protein sequence ID" value="VDM42804.1"/>
    <property type="molecule type" value="Genomic_DNA"/>
</dbReference>
<dbReference type="WBParaSite" id="TCNE_0001148301-mRNA-1">
    <property type="protein sequence ID" value="TCNE_0001148301-mRNA-1"/>
    <property type="gene ID" value="TCNE_0001148301"/>
</dbReference>
<accession>A0A183USL3</accession>
<evidence type="ECO:0000313" key="2">
    <source>
        <dbReference type="Proteomes" id="UP000050794"/>
    </source>
</evidence>
<evidence type="ECO:0000313" key="3">
    <source>
        <dbReference type="WBParaSite" id="TCNE_0001148301-mRNA-1"/>
    </source>
</evidence>
<evidence type="ECO:0000313" key="1">
    <source>
        <dbReference type="EMBL" id="VDM42804.1"/>
    </source>
</evidence>
<name>A0A183USL3_TOXCA</name>
<keyword evidence="2" id="KW-1185">Reference proteome</keyword>
<dbReference type="AlphaFoldDB" id="A0A183USL3"/>
<reference evidence="1 2" key="2">
    <citation type="submission" date="2018-11" db="EMBL/GenBank/DDBJ databases">
        <authorList>
            <consortium name="Pathogen Informatics"/>
        </authorList>
    </citation>
    <scope>NUCLEOTIDE SEQUENCE [LARGE SCALE GENOMIC DNA]</scope>
</reference>
<reference evidence="3" key="1">
    <citation type="submission" date="2016-06" db="UniProtKB">
        <authorList>
            <consortium name="WormBaseParasite"/>
        </authorList>
    </citation>
    <scope>IDENTIFICATION</scope>
</reference>
<dbReference type="Proteomes" id="UP000050794">
    <property type="component" value="Unassembled WGS sequence"/>
</dbReference>
<organism evidence="2 3">
    <name type="scientific">Toxocara canis</name>
    <name type="common">Canine roundworm</name>
    <dbReference type="NCBI Taxonomy" id="6265"/>
    <lineage>
        <taxon>Eukaryota</taxon>
        <taxon>Metazoa</taxon>
        <taxon>Ecdysozoa</taxon>
        <taxon>Nematoda</taxon>
        <taxon>Chromadorea</taxon>
        <taxon>Rhabditida</taxon>
        <taxon>Spirurina</taxon>
        <taxon>Ascaridomorpha</taxon>
        <taxon>Ascaridoidea</taxon>
        <taxon>Toxocaridae</taxon>
        <taxon>Toxocara</taxon>
    </lineage>
</organism>
<gene>
    <name evidence="1" type="ORF">TCNE_LOCUS11483</name>
</gene>